<dbReference type="InterPro" id="IPR005607">
    <property type="entry name" value="BSD_dom"/>
</dbReference>
<feature type="domain" description="BSD" evidence="1">
    <location>
        <begin position="192"/>
        <end position="244"/>
    </location>
</feature>
<gene>
    <name evidence="2" type="ORF">ACHHYP_12040</name>
</gene>
<dbReference type="GO" id="GO:0006351">
    <property type="term" value="P:DNA-templated transcription"/>
    <property type="evidence" value="ECO:0007669"/>
    <property type="project" value="InterPro"/>
</dbReference>
<name>A0A1V9YHP7_ACHHY</name>
<organism evidence="2 3">
    <name type="scientific">Achlya hypogyna</name>
    <name type="common">Oomycete</name>
    <name type="synonym">Protoachlya hypogyna</name>
    <dbReference type="NCBI Taxonomy" id="1202772"/>
    <lineage>
        <taxon>Eukaryota</taxon>
        <taxon>Sar</taxon>
        <taxon>Stramenopiles</taxon>
        <taxon>Oomycota</taxon>
        <taxon>Saprolegniomycetes</taxon>
        <taxon>Saprolegniales</taxon>
        <taxon>Achlyaceae</taxon>
        <taxon>Achlya</taxon>
    </lineage>
</organism>
<dbReference type="Pfam" id="PF03909">
    <property type="entry name" value="BSD"/>
    <property type="match status" value="1"/>
</dbReference>
<sequence length="531" mass="59909">MAAQVLCSAEVRYREQHNDKSRNSEGSCDLVLTQALLYLRSAGKQRAIPLQDVQDLQVNAASAARVRYMMRMRLRQTPPVMYVFEFNSEDDLQLFKTQLGSRLVQSSTTTPSSKQEVMSETERKQRAALLAAHPNTLKRQHTDMVTGGLISESDFWNLTCRKQLLMAEAEKRQKTGKTSEILTDVQGQNQSGEQAVKYNLNPEIIHQIFVQYPVVYMAYQEQVPDKMDGVEFWTMFVKSKYAHRDRLKHQQSGVEDLFTIYEEKWQKQHKAPVVQGIVDPLIDLTATAADGLTAAASAGRPEVTDTNIAKFNRHAADVLNAAVTIHPKKSKAVHTKRAALAEAVVLDDLQPPTPAPYIPLSLDNTARYFEHDEHSLVHRSFLAQLEPAQRALERMLMQQPNLPAAFPKSAASDITAEILAECASDAATEAMANPRSEQHARFIPNDFKTLLTNLFHDVNELLRHYLSFKEKVAADGSPEARMKLERIKAKMGEKYEHVERIRQKLPPAERTSLGPLFLPLSDQLNIPFLDD</sequence>
<evidence type="ECO:0000259" key="1">
    <source>
        <dbReference type="PROSITE" id="PS50858"/>
    </source>
</evidence>
<keyword evidence="3" id="KW-1185">Reference proteome</keyword>
<dbReference type="STRING" id="1202772.A0A1V9YHP7"/>
<accession>A0A1V9YHP7</accession>
<dbReference type="GO" id="GO:0006289">
    <property type="term" value="P:nucleotide-excision repair"/>
    <property type="evidence" value="ECO:0007669"/>
    <property type="project" value="InterPro"/>
</dbReference>
<evidence type="ECO:0000313" key="2">
    <source>
        <dbReference type="EMBL" id="OQR85238.1"/>
    </source>
</evidence>
<dbReference type="OrthoDB" id="360521at2759"/>
<dbReference type="PROSITE" id="PS50858">
    <property type="entry name" value="BSD"/>
    <property type="match status" value="1"/>
</dbReference>
<evidence type="ECO:0000313" key="3">
    <source>
        <dbReference type="Proteomes" id="UP000243579"/>
    </source>
</evidence>
<dbReference type="SMART" id="SM00751">
    <property type="entry name" value="BSD"/>
    <property type="match status" value="1"/>
</dbReference>
<protein>
    <submittedName>
        <fullName evidence="2">General transcription factor IIH subunit</fullName>
    </submittedName>
</protein>
<reference evidence="2 3" key="1">
    <citation type="journal article" date="2014" name="Genome Biol. Evol.">
        <title>The secreted proteins of Achlya hypogyna and Thraustotheca clavata identify the ancestral oomycete secretome and reveal gene acquisitions by horizontal gene transfer.</title>
        <authorList>
            <person name="Misner I."/>
            <person name="Blouin N."/>
            <person name="Leonard G."/>
            <person name="Richards T.A."/>
            <person name="Lane C.E."/>
        </authorList>
    </citation>
    <scope>NUCLEOTIDE SEQUENCE [LARGE SCALE GENOMIC DNA]</scope>
    <source>
        <strain evidence="2 3">ATCC 48635</strain>
    </source>
</reference>
<dbReference type="InterPro" id="IPR027079">
    <property type="entry name" value="Tfb1/GTF2H1"/>
</dbReference>
<dbReference type="GO" id="GO:0000439">
    <property type="term" value="C:transcription factor TFIIH core complex"/>
    <property type="evidence" value="ECO:0007669"/>
    <property type="project" value="InterPro"/>
</dbReference>
<proteinExistence type="predicted"/>
<dbReference type="PANTHER" id="PTHR12856">
    <property type="entry name" value="TRANSCRIPTION INITIATION FACTOR IIH-RELATED"/>
    <property type="match status" value="1"/>
</dbReference>
<comment type="caution">
    <text evidence="2">The sequence shown here is derived from an EMBL/GenBank/DDBJ whole genome shotgun (WGS) entry which is preliminary data.</text>
</comment>
<dbReference type="AlphaFoldDB" id="A0A1V9YHP7"/>
<dbReference type="Proteomes" id="UP000243579">
    <property type="component" value="Unassembled WGS sequence"/>
</dbReference>
<dbReference type="EMBL" id="JNBR01001735">
    <property type="protein sequence ID" value="OQR85238.1"/>
    <property type="molecule type" value="Genomic_DNA"/>
</dbReference>